<keyword evidence="3" id="KW-0804">Transcription</keyword>
<reference evidence="5" key="1">
    <citation type="submission" date="2022-01" db="EMBL/GenBank/DDBJ databases">
        <title>Paenibacillus spongiae sp. nov., isolated from marine sponge.</title>
        <authorList>
            <person name="Li Z."/>
            <person name="Zhang M."/>
        </authorList>
    </citation>
    <scope>NUCLEOTIDE SEQUENCE</scope>
    <source>
        <strain evidence="5">PHS-Z3</strain>
    </source>
</reference>
<dbReference type="InterPro" id="IPR050204">
    <property type="entry name" value="AraC_XylS_family_regulators"/>
</dbReference>
<evidence type="ECO:0000256" key="3">
    <source>
        <dbReference type="ARBA" id="ARBA00023163"/>
    </source>
</evidence>
<keyword evidence="2" id="KW-0238">DNA-binding</keyword>
<dbReference type="SMART" id="SM00342">
    <property type="entry name" value="HTH_ARAC"/>
    <property type="match status" value="1"/>
</dbReference>
<organism evidence="5 6">
    <name type="scientific">Paenibacillus spongiae</name>
    <dbReference type="NCBI Taxonomy" id="2909671"/>
    <lineage>
        <taxon>Bacteria</taxon>
        <taxon>Bacillati</taxon>
        <taxon>Bacillota</taxon>
        <taxon>Bacilli</taxon>
        <taxon>Bacillales</taxon>
        <taxon>Paenibacillaceae</taxon>
        <taxon>Paenibacillus</taxon>
    </lineage>
</organism>
<dbReference type="PANTHER" id="PTHR46796">
    <property type="entry name" value="HTH-TYPE TRANSCRIPTIONAL ACTIVATOR RHAS-RELATED"/>
    <property type="match status" value="1"/>
</dbReference>
<keyword evidence="1" id="KW-0805">Transcription regulation</keyword>
<sequence length="270" mass="31155">MNPTNNAHRKGILHPGIGDTKFSLDRFPPSIETGFFIQNYWIIQWDLRGQAPYRQTVISHPNVNMVIEKDKTRIYGISSATYSQLLQDQGWVVGIKFKPGGFYPFWSAPVSRLTNKSIDVEDVFDVNGLSLSDDILQSQDDIGLAAQRIDSFFRERLPQQDSNVEYICELVYRIRDDRSIRQVNDAVRISGLHQRTLQRLFDRYVGASPKWVILRYRLHEAVERMSQAGSQDWTGLSHDLGYYDQSHFIRDFKSIIGLSPEEYLHANVGQ</sequence>
<dbReference type="SUPFAM" id="SSF46689">
    <property type="entry name" value="Homeodomain-like"/>
    <property type="match status" value="1"/>
</dbReference>
<evidence type="ECO:0000256" key="1">
    <source>
        <dbReference type="ARBA" id="ARBA00023015"/>
    </source>
</evidence>
<feature type="domain" description="HTH araC/xylS-type" evidence="4">
    <location>
        <begin position="165"/>
        <end position="266"/>
    </location>
</feature>
<evidence type="ECO:0000313" key="5">
    <source>
        <dbReference type="EMBL" id="UVI27783.1"/>
    </source>
</evidence>
<name>A0ABY5S4W2_9BACL</name>
<dbReference type="InterPro" id="IPR018060">
    <property type="entry name" value="HTH_AraC"/>
</dbReference>
<evidence type="ECO:0000256" key="2">
    <source>
        <dbReference type="ARBA" id="ARBA00023125"/>
    </source>
</evidence>
<dbReference type="EMBL" id="CP091430">
    <property type="protein sequence ID" value="UVI27783.1"/>
    <property type="molecule type" value="Genomic_DNA"/>
</dbReference>
<dbReference type="Proteomes" id="UP001057877">
    <property type="component" value="Chromosome"/>
</dbReference>
<evidence type="ECO:0000259" key="4">
    <source>
        <dbReference type="PROSITE" id="PS01124"/>
    </source>
</evidence>
<dbReference type="Pfam" id="PF12833">
    <property type="entry name" value="HTH_18"/>
    <property type="match status" value="1"/>
</dbReference>
<dbReference type="InterPro" id="IPR009057">
    <property type="entry name" value="Homeodomain-like_sf"/>
</dbReference>
<keyword evidence="6" id="KW-1185">Reference proteome</keyword>
<accession>A0ABY5S4W2</accession>
<dbReference type="RefSeq" id="WP_258383873.1">
    <property type="nucleotide sequence ID" value="NZ_CP091430.1"/>
</dbReference>
<gene>
    <name evidence="5" type="ORF">L1F29_20210</name>
</gene>
<evidence type="ECO:0000313" key="6">
    <source>
        <dbReference type="Proteomes" id="UP001057877"/>
    </source>
</evidence>
<dbReference type="InterPro" id="IPR046532">
    <property type="entry name" value="DUF6597"/>
</dbReference>
<dbReference type="Gene3D" id="1.10.10.60">
    <property type="entry name" value="Homeodomain-like"/>
    <property type="match status" value="1"/>
</dbReference>
<proteinExistence type="predicted"/>
<dbReference type="PROSITE" id="PS01124">
    <property type="entry name" value="HTH_ARAC_FAMILY_2"/>
    <property type="match status" value="1"/>
</dbReference>
<protein>
    <submittedName>
        <fullName evidence="5">Helix-turn-helix domain-containing protein</fullName>
    </submittedName>
</protein>
<dbReference type="Pfam" id="PF20240">
    <property type="entry name" value="DUF6597"/>
    <property type="match status" value="1"/>
</dbReference>